<keyword evidence="2" id="KW-0805">Transcription regulation</keyword>
<sequence>EKEDRAARAYDLAALKYWGVNATTNFPKENYIRELEEMQNMSRQELIASLRRGRAVASLGVHPCTEVSQGTTNMDAGRQELVVLQATRTCTWGLSRRKKKLRRHTTSQRSSSGATTPSPTSSPAGTTWRRSPAAIFRSMGGG</sequence>
<evidence type="ECO:0000256" key="3">
    <source>
        <dbReference type="ARBA" id="ARBA00023125"/>
    </source>
</evidence>
<keyword evidence="4" id="KW-0804">Transcription</keyword>
<evidence type="ECO:0000256" key="2">
    <source>
        <dbReference type="ARBA" id="ARBA00023015"/>
    </source>
</evidence>
<organism evidence="9 10">
    <name type="scientific">Aegilops tauschii subsp. strangulata</name>
    <name type="common">Goatgrass</name>
    <dbReference type="NCBI Taxonomy" id="200361"/>
    <lineage>
        <taxon>Eukaryota</taxon>
        <taxon>Viridiplantae</taxon>
        <taxon>Streptophyta</taxon>
        <taxon>Embryophyta</taxon>
        <taxon>Tracheophyta</taxon>
        <taxon>Spermatophyta</taxon>
        <taxon>Magnoliopsida</taxon>
        <taxon>Liliopsida</taxon>
        <taxon>Poales</taxon>
        <taxon>Poaceae</taxon>
        <taxon>BOP clade</taxon>
        <taxon>Pooideae</taxon>
        <taxon>Triticodae</taxon>
        <taxon>Triticeae</taxon>
        <taxon>Triticinae</taxon>
        <taxon>Aegilops</taxon>
    </lineage>
</organism>
<name>A0A453I7W7_AEGTS</name>
<comment type="subcellular location">
    <subcellularLocation>
        <location evidence="1">Nucleus</location>
    </subcellularLocation>
</comment>
<dbReference type="InterPro" id="IPR036955">
    <property type="entry name" value="AP2/ERF_dom_sf"/>
</dbReference>
<dbReference type="SUPFAM" id="SSF54171">
    <property type="entry name" value="DNA-binding domain"/>
    <property type="match status" value="1"/>
</dbReference>
<feature type="compositionally biased region" description="Basic residues" evidence="7">
    <location>
        <begin position="95"/>
        <end position="106"/>
    </location>
</feature>
<accession>A0A453I7W7</accession>
<dbReference type="GO" id="GO:0005634">
    <property type="term" value="C:nucleus"/>
    <property type="evidence" value="ECO:0007669"/>
    <property type="project" value="UniProtKB-SubCell"/>
</dbReference>
<reference evidence="9" key="5">
    <citation type="journal article" date="2021" name="G3 (Bethesda)">
        <title>Aegilops tauschii genome assembly Aet v5.0 features greater sequence contiguity and improved annotation.</title>
        <authorList>
            <person name="Wang L."/>
            <person name="Zhu T."/>
            <person name="Rodriguez J.C."/>
            <person name="Deal K.R."/>
            <person name="Dubcovsky J."/>
            <person name="McGuire P.E."/>
            <person name="Lux T."/>
            <person name="Spannagl M."/>
            <person name="Mayer K.F.X."/>
            <person name="Baldrich P."/>
            <person name="Meyers B.C."/>
            <person name="Huo N."/>
            <person name="Gu Y.Q."/>
            <person name="Zhou H."/>
            <person name="Devos K.M."/>
            <person name="Bennetzen J.L."/>
            <person name="Unver T."/>
            <person name="Budak H."/>
            <person name="Gulick P.J."/>
            <person name="Galiba G."/>
            <person name="Kalapos B."/>
            <person name="Nelson D.R."/>
            <person name="Li P."/>
            <person name="You F.M."/>
            <person name="Luo M.C."/>
            <person name="Dvorak J."/>
        </authorList>
    </citation>
    <scope>NUCLEOTIDE SEQUENCE [LARGE SCALE GENOMIC DNA]</scope>
    <source>
        <strain evidence="9">cv. AL8/78</strain>
    </source>
</reference>
<dbReference type="GO" id="GO:0003700">
    <property type="term" value="F:DNA-binding transcription factor activity"/>
    <property type="evidence" value="ECO:0007669"/>
    <property type="project" value="InterPro"/>
</dbReference>
<feature type="domain" description="AP2/ERF" evidence="8">
    <location>
        <begin position="1"/>
        <end position="27"/>
    </location>
</feature>
<reference evidence="9" key="4">
    <citation type="submission" date="2019-03" db="UniProtKB">
        <authorList>
            <consortium name="EnsemblPlants"/>
        </authorList>
    </citation>
    <scope>IDENTIFICATION</scope>
</reference>
<dbReference type="Gramene" id="AET4Gv20475400.6">
    <property type="protein sequence ID" value="AET4Gv20475400.6"/>
    <property type="gene ID" value="AET4Gv20475400"/>
</dbReference>
<evidence type="ECO:0000259" key="8">
    <source>
        <dbReference type="PROSITE" id="PS51032"/>
    </source>
</evidence>
<keyword evidence="10" id="KW-1185">Reference proteome</keyword>
<evidence type="ECO:0000313" key="9">
    <source>
        <dbReference type="EnsemblPlants" id="AET4Gv20475400.6"/>
    </source>
</evidence>
<keyword evidence="3" id="KW-0238">DNA-binding</keyword>
<keyword evidence="5" id="KW-0539">Nucleus</keyword>
<evidence type="ECO:0000313" key="10">
    <source>
        <dbReference type="Proteomes" id="UP000015105"/>
    </source>
</evidence>
<comment type="similarity">
    <text evidence="6">Belongs to the AP2/ERF transcription factor family. AP2 subfamily.</text>
</comment>
<dbReference type="GO" id="GO:0003677">
    <property type="term" value="F:DNA binding"/>
    <property type="evidence" value="ECO:0007669"/>
    <property type="project" value="UniProtKB-KW"/>
</dbReference>
<evidence type="ECO:0000256" key="1">
    <source>
        <dbReference type="ARBA" id="ARBA00004123"/>
    </source>
</evidence>
<dbReference type="PANTHER" id="PTHR32467">
    <property type="entry name" value="AP2-LIKE ETHYLENE-RESPONSIVE TRANSCRIPTION FACTOR"/>
    <property type="match status" value="1"/>
</dbReference>
<dbReference type="InterPro" id="IPR016177">
    <property type="entry name" value="DNA-bd_dom_sf"/>
</dbReference>
<evidence type="ECO:0000256" key="7">
    <source>
        <dbReference type="SAM" id="MobiDB-lite"/>
    </source>
</evidence>
<dbReference type="PANTHER" id="PTHR32467:SF96">
    <property type="entry name" value="OS03G0313100 PROTEIN"/>
    <property type="match status" value="1"/>
</dbReference>
<feature type="region of interest" description="Disordered" evidence="7">
    <location>
        <begin position="95"/>
        <end position="142"/>
    </location>
</feature>
<reference evidence="10" key="2">
    <citation type="journal article" date="2017" name="Nat. Plants">
        <title>The Aegilops tauschii genome reveals multiple impacts of transposons.</title>
        <authorList>
            <person name="Zhao G."/>
            <person name="Zou C."/>
            <person name="Li K."/>
            <person name="Wang K."/>
            <person name="Li T."/>
            <person name="Gao L."/>
            <person name="Zhang X."/>
            <person name="Wang H."/>
            <person name="Yang Z."/>
            <person name="Liu X."/>
            <person name="Jiang W."/>
            <person name="Mao L."/>
            <person name="Kong X."/>
            <person name="Jiao Y."/>
            <person name="Jia J."/>
        </authorList>
    </citation>
    <scope>NUCLEOTIDE SEQUENCE [LARGE SCALE GENOMIC DNA]</scope>
    <source>
        <strain evidence="10">cv. AL8/78</strain>
    </source>
</reference>
<dbReference type="EnsemblPlants" id="AET4Gv20475400.6">
    <property type="protein sequence ID" value="AET4Gv20475400.6"/>
    <property type="gene ID" value="AET4Gv20475400"/>
</dbReference>
<evidence type="ECO:0000256" key="5">
    <source>
        <dbReference type="ARBA" id="ARBA00023242"/>
    </source>
</evidence>
<dbReference type="InterPro" id="IPR001471">
    <property type="entry name" value="AP2/ERF_dom"/>
</dbReference>
<dbReference type="Proteomes" id="UP000015105">
    <property type="component" value="Chromosome 4D"/>
</dbReference>
<protein>
    <recommendedName>
        <fullName evidence="8">AP2/ERF domain-containing protein</fullName>
    </recommendedName>
</protein>
<dbReference type="AlphaFoldDB" id="A0A453I7W7"/>
<reference evidence="10" key="1">
    <citation type="journal article" date="2014" name="Science">
        <title>Ancient hybridizations among the ancestral genomes of bread wheat.</title>
        <authorList>
            <consortium name="International Wheat Genome Sequencing Consortium,"/>
            <person name="Marcussen T."/>
            <person name="Sandve S.R."/>
            <person name="Heier L."/>
            <person name="Spannagl M."/>
            <person name="Pfeifer M."/>
            <person name="Jakobsen K.S."/>
            <person name="Wulff B.B."/>
            <person name="Steuernagel B."/>
            <person name="Mayer K.F."/>
            <person name="Olsen O.A."/>
        </authorList>
    </citation>
    <scope>NUCLEOTIDE SEQUENCE [LARGE SCALE GENOMIC DNA]</scope>
    <source>
        <strain evidence="10">cv. AL8/78</strain>
    </source>
</reference>
<proteinExistence type="inferred from homology"/>
<dbReference type="Gene3D" id="3.30.730.10">
    <property type="entry name" value="AP2/ERF domain"/>
    <property type="match status" value="1"/>
</dbReference>
<reference evidence="9" key="3">
    <citation type="journal article" date="2017" name="Nature">
        <title>Genome sequence of the progenitor of the wheat D genome Aegilops tauschii.</title>
        <authorList>
            <person name="Luo M.C."/>
            <person name="Gu Y.Q."/>
            <person name="Puiu D."/>
            <person name="Wang H."/>
            <person name="Twardziok S.O."/>
            <person name="Deal K.R."/>
            <person name="Huo N."/>
            <person name="Zhu T."/>
            <person name="Wang L."/>
            <person name="Wang Y."/>
            <person name="McGuire P.E."/>
            <person name="Liu S."/>
            <person name="Long H."/>
            <person name="Ramasamy R.K."/>
            <person name="Rodriguez J.C."/>
            <person name="Van S.L."/>
            <person name="Yuan L."/>
            <person name="Wang Z."/>
            <person name="Xia Z."/>
            <person name="Xiao L."/>
            <person name="Anderson O.D."/>
            <person name="Ouyang S."/>
            <person name="Liang Y."/>
            <person name="Zimin A.V."/>
            <person name="Pertea G."/>
            <person name="Qi P."/>
            <person name="Bennetzen J.L."/>
            <person name="Dai X."/>
            <person name="Dawson M.W."/>
            <person name="Muller H.G."/>
            <person name="Kugler K."/>
            <person name="Rivarola-Duarte L."/>
            <person name="Spannagl M."/>
            <person name="Mayer K.F.X."/>
            <person name="Lu F.H."/>
            <person name="Bevan M.W."/>
            <person name="Leroy P."/>
            <person name="Li P."/>
            <person name="You F.M."/>
            <person name="Sun Q."/>
            <person name="Liu Z."/>
            <person name="Lyons E."/>
            <person name="Wicker T."/>
            <person name="Salzberg S.L."/>
            <person name="Devos K.M."/>
            <person name="Dvorak J."/>
        </authorList>
    </citation>
    <scope>NUCLEOTIDE SEQUENCE [LARGE SCALE GENOMIC DNA]</scope>
    <source>
        <strain evidence="9">cv. AL8/78</strain>
    </source>
</reference>
<dbReference type="PROSITE" id="PS51032">
    <property type="entry name" value="AP2_ERF"/>
    <property type="match status" value="1"/>
</dbReference>
<feature type="compositionally biased region" description="Low complexity" evidence="7">
    <location>
        <begin position="110"/>
        <end position="127"/>
    </location>
</feature>
<evidence type="ECO:0000256" key="4">
    <source>
        <dbReference type="ARBA" id="ARBA00023163"/>
    </source>
</evidence>
<evidence type="ECO:0000256" key="6">
    <source>
        <dbReference type="ARBA" id="ARBA00037973"/>
    </source>
</evidence>